<dbReference type="AlphaFoldDB" id="A0A382D8V0"/>
<dbReference type="EMBL" id="UINC01038045">
    <property type="protein sequence ID" value="SVB34464.1"/>
    <property type="molecule type" value="Genomic_DNA"/>
</dbReference>
<reference evidence="1" key="1">
    <citation type="submission" date="2018-05" db="EMBL/GenBank/DDBJ databases">
        <authorList>
            <person name="Lanie J.A."/>
            <person name="Ng W.-L."/>
            <person name="Kazmierczak K.M."/>
            <person name="Andrzejewski T.M."/>
            <person name="Davidsen T.M."/>
            <person name="Wayne K.J."/>
            <person name="Tettelin H."/>
            <person name="Glass J.I."/>
            <person name="Rusch D."/>
            <person name="Podicherti R."/>
            <person name="Tsui H.-C.T."/>
            <person name="Winkler M.E."/>
        </authorList>
    </citation>
    <scope>NUCLEOTIDE SEQUENCE</scope>
</reference>
<proteinExistence type="predicted"/>
<sequence>MIAFDKPPTVFVEQSSSDLVLASDLQRPIRESGEMMHWTMNGAWKFKLEIL</sequence>
<organism evidence="1">
    <name type="scientific">marine metagenome</name>
    <dbReference type="NCBI Taxonomy" id="408172"/>
    <lineage>
        <taxon>unclassified sequences</taxon>
        <taxon>metagenomes</taxon>
        <taxon>ecological metagenomes</taxon>
    </lineage>
</organism>
<accession>A0A382D8V0</accession>
<evidence type="ECO:0000313" key="1">
    <source>
        <dbReference type="EMBL" id="SVB34464.1"/>
    </source>
</evidence>
<protein>
    <submittedName>
        <fullName evidence="1">Uncharacterized protein</fullName>
    </submittedName>
</protein>
<name>A0A382D8V0_9ZZZZ</name>
<gene>
    <name evidence="1" type="ORF">METZ01_LOCUS187318</name>
</gene>